<dbReference type="InterPro" id="IPR011250">
    <property type="entry name" value="OMP/PagP_B-barrel"/>
</dbReference>
<dbReference type="Gene3D" id="2.40.160.20">
    <property type="match status" value="1"/>
</dbReference>
<feature type="signal peptide" evidence="1">
    <location>
        <begin position="1"/>
        <end position="23"/>
    </location>
</feature>
<protein>
    <submittedName>
        <fullName evidence="2">Outer membrane protein</fullName>
    </submittedName>
</protein>
<accession>A0A9Q0S676</accession>
<dbReference type="PANTHER" id="PTHR36920:SF1">
    <property type="entry name" value="OUTER MEMBRANE PROTEIN W"/>
    <property type="match status" value="1"/>
</dbReference>
<dbReference type="EMBL" id="WJQU01000001">
    <property type="protein sequence ID" value="KAJ6644890.1"/>
    <property type="molecule type" value="Genomic_DNA"/>
</dbReference>
<proteinExistence type="predicted"/>
<evidence type="ECO:0000256" key="1">
    <source>
        <dbReference type="SAM" id="SignalP"/>
    </source>
</evidence>
<organism evidence="2 3">
    <name type="scientific">Pseudolycoriella hygida</name>
    <dbReference type="NCBI Taxonomy" id="35572"/>
    <lineage>
        <taxon>Eukaryota</taxon>
        <taxon>Metazoa</taxon>
        <taxon>Ecdysozoa</taxon>
        <taxon>Arthropoda</taxon>
        <taxon>Hexapoda</taxon>
        <taxon>Insecta</taxon>
        <taxon>Pterygota</taxon>
        <taxon>Neoptera</taxon>
        <taxon>Endopterygota</taxon>
        <taxon>Diptera</taxon>
        <taxon>Nematocera</taxon>
        <taxon>Sciaroidea</taxon>
        <taxon>Sciaridae</taxon>
        <taxon>Pseudolycoriella</taxon>
    </lineage>
</organism>
<dbReference type="Proteomes" id="UP001151699">
    <property type="component" value="Chromosome A"/>
</dbReference>
<dbReference type="SUPFAM" id="SSF56925">
    <property type="entry name" value="OMPA-like"/>
    <property type="match status" value="1"/>
</dbReference>
<dbReference type="Pfam" id="PF03922">
    <property type="entry name" value="OmpW"/>
    <property type="match status" value="1"/>
</dbReference>
<feature type="chain" id="PRO_5040235759" evidence="1">
    <location>
        <begin position="24"/>
        <end position="233"/>
    </location>
</feature>
<dbReference type="GO" id="GO:0055085">
    <property type="term" value="P:transmembrane transport"/>
    <property type="evidence" value="ECO:0007669"/>
    <property type="project" value="TreeGrafter"/>
</dbReference>
<keyword evidence="3" id="KW-1185">Reference proteome</keyword>
<evidence type="ECO:0000313" key="3">
    <source>
        <dbReference type="Proteomes" id="UP001151699"/>
    </source>
</evidence>
<dbReference type="InterPro" id="IPR005618">
    <property type="entry name" value="OMPW"/>
</dbReference>
<sequence length="233" mass="25341">MIRLIKGLGIFLLVSCISVSGFAINDEALQKDGINYYENEGNLILKIRGSGIKSEGKEKGSSYGSFFDNGYGAEAATSMFFSPNIAAELSLGVNVLRVKESYLLNVAGKYAESKDVKDLINNKGKRIFSIPLTLLGQFHIAPFGGISPYVGAGYHGAYMFTKSKAFKIKSGFGPVLQAGIDFYAKDNTLINLDVKQYFLKGKVDYKAPLVKDPLSSTIKLNPLLVSFGIGFKF</sequence>
<dbReference type="AlphaFoldDB" id="A0A9Q0S676"/>
<dbReference type="PANTHER" id="PTHR36920">
    <property type="match status" value="1"/>
</dbReference>
<comment type="caution">
    <text evidence="2">The sequence shown here is derived from an EMBL/GenBank/DDBJ whole genome shotgun (WGS) entry which is preliminary data.</text>
</comment>
<name>A0A9Q0S676_9DIPT</name>
<evidence type="ECO:0000313" key="2">
    <source>
        <dbReference type="EMBL" id="KAJ6644890.1"/>
    </source>
</evidence>
<dbReference type="GO" id="GO:0019867">
    <property type="term" value="C:outer membrane"/>
    <property type="evidence" value="ECO:0007669"/>
    <property type="project" value="InterPro"/>
</dbReference>
<gene>
    <name evidence="2" type="ORF">Bhyg_00085</name>
</gene>
<reference evidence="2" key="1">
    <citation type="submission" date="2022-07" db="EMBL/GenBank/DDBJ databases">
        <authorList>
            <person name="Trinca V."/>
            <person name="Uliana J.V.C."/>
            <person name="Torres T.T."/>
            <person name="Ward R.J."/>
            <person name="Monesi N."/>
        </authorList>
    </citation>
    <scope>NUCLEOTIDE SEQUENCE</scope>
    <source>
        <strain evidence="2">HSMRA1968</strain>
        <tissue evidence="2">Whole embryos</tissue>
    </source>
</reference>
<keyword evidence="1" id="KW-0732">Signal</keyword>